<dbReference type="Proteomes" id="UP000743370">
    <property type="component" value="Unassembled WGS sequence"/>
</dbReference>
<dbReference type="InterPro" id="IPR035595">
    <property type="entry name" value="UDP_glycos_trans_CS"/>
</dbReference>
<reference evidence="6" key="2">
    <citation type="submission" date="2015-02" db="EMBL/GenBank/DDBJ databases">
        <authorList>
            <person name="Chooi Y.-H."/>
        </authorList>
    </citation>
    <scope>NUCLEOTIDE SEQUENCE</scope>
    <source>
        <tissue evidence="6">Seedling</tissue>
    </source>
</reference>
<dbReference type="Gene3D" id="3.40.50.2000">
    <property type="entry name" value="Glycogen Phosphorylase B"/>
    <property type="match status" value="2"/>
</dbReference>
<protein>
    <recommendedName>
        <fullName evidence="4">Glycosyltransferase</fullName>
        <ecNumber evidence="4">2.4.1.-</ecNumber>
    </recommendedName>
</protein>
<dbReference type="GO" id="GO:0080044">
    <property type="term" value="F:quercetin 7-O-glucosyltransferase activity"/>
    <property type="evidence" value="ECO:0007669"/>
    <property type="project" value="TreeGrafter"/>
</dbReference>
<dbReference type="FunFam" id="3.40.50.2000:FF:000055">
    <property type="entry name" value="Glycosyltransferase"/>
    <property type="match status" value="1"/>
</dbReference>
<dbReference type="CDD" id="cd03784">
    <property type="entry name" value="GT1_Gtf-like"/>
    <property type="match status" value="1"/>
</dbReference>
<sequence length="481" mass="54113">MASVETPKPHIVCVPYPAQGHINPMMQLAKILRCKGFYITFVNSEYNHRRFIKSHGPEFVKGLPDFAYETIPDGLPPSDKDATQDIPLLCDSTRKTCYGPFKELVLKLKATEGVPPISCVIADGIMGFAGKVAKDMGIPEVQLWTASVCGYVGYLQFDELVALGMVPFKDQKEIDDALDISLDWIKGMSNMRLRDLPTFCRVTSLDDILYDFLNSESRNTLKSSAVIINTFEDLDEEGLEILRSYNPNIYTIGPLDLLGRHFPEKEKGFMSVGSSLWKNDSNCLTWLNKWEPNSVVYVNFGSIAVMTAHHLKEFAWGLANSKLPFLWIKRADIVADESDSLPQEFFDEIKDRGYITSWCMQEQVLSHPSVGVFLTHCGWNSTLEGIYAGVPMVCWPFFSDQHTNCRYVCANWGVGMEINQDVKRDEISDLVTEMIKGDKGKEIRQKSLEWKKKAIKATDVGGTSYNNIHKLIKEALSGNAA</sequence>
<evidence type="ECO:0000256" key="3">
    <source>
        <dbReference type="RuleBase" id="RU003718"/>
    </source>
</evidence>
<dbReference type="GO" id="GO:0080043">
    <property type="term" value="F:quercetin 3-O-glucosyltransferase activity"/>
    <property type="evidence" value="ECO:0007669"/>
    <property type="project" value="TreeGrafter"/>
</dbReference>
<evidence type="ECO:0000313" key="8">
    <source>
        <dbReference type="Proteomes" id="UP000743370"/>
    </source>
</evidence>
<dbReference type="AlphaFoldDB" id="A0A0L9T8K8"/>
<dbReference type="PANTHER" id="PTHR11926">
    <property type="entry name" value="GLUCOSYL/GLUCURONOSYL TRANSFERASES"/>
    <property type="match status" value="1"/>
</dbReference>
<keyword evidence="2 3" id="KW-0808">Transferase</keyword>
<dbReference type="Pfam" id="PF00201">
    <property type="entry name" value="UDPGT"/>
    <property type="match status" value="1"/>
</dbReference>
<dbReference type="EC" id="2.4.1.-" evidence="4"/>
<organism evidence="6 7">
    <name type="scientific">Phaseolus angularis</name>
    <name type="common">Azuki bean</name>
    <name type="synonym">Vigna angularis</name>
    <dbReference type="NCBI Taxonomy" id="3914"/>
    <lineage>
        <taxon>Eukaryota</taxon>
        <taxon>Viridiplantae</taxon>
        <taxon>Streptophyta</taxon>
        <taxon>Embryophyta</taxon>
        <taxon>Tracheophyta</taxon>
        <taxon>Spermatophyta</taxon>
        <taxon>Magnoliopsida</taxon>
        <taxon>eudicotyledons</taxon>
        <taxon>Gunneridae</taxon>
        <taxon>Pentapetalae</taxon>
        <taxon>rosids</taxon>
        <taxon>fabids</taxon>
        <taxon>Fabales</taxon>
        <taxon>Fabaceae</taxon>
        <taxon>Papilionoideae</taxon>
        <taxon>50 kb inversion clade</taxon>
        <taxon>NPAAA clade</taxon>
        <taxon>indigoferoid/millettioid clade</taxon>
        <taxon>Phaseoleae</taxon>
        <taxon>Vigna</taxon>
    </lineage>
</organism>
<proteinExistence type="inferred from homology"/>
<evidence type="ECO:0000256" key="4">
    <source>
        <dbReference type="RuleBase" id="RU362057"/>
    </source>
</evidence>
<dbReference type="OrthoDB" id="5835829at2759"/>
<gene>
    <name evidence="5" type="ORF">HKW66_Vig0183340</name>
    <name evidence="6" type="ORF">LR48_Vigan304s004300</name>
</gene>
<dbReference type="SUPFAM" id="SSF53756">
    <property type="entry name" value="UDP-Glycosyltransferase/glycogen phosphorylase"/>
    <property type="match status" value="1"/>
</dbReference>
<accession>A0A0L9T8K8</accession>
<dbReference type="OMA" id="SWCPQDR"/>
<name>A0A0L9T8K8_PHAAN</name>
<reference evidence="7" key="1">
    <citation type="journal article" date="2015" name="Proc. Natl. Acad. Sci. U.S.A.">
        <title>Genome sequencing of adzuki bean (Vigna angularis) provides insight into high starch and low fat accumulation and domestication.</title>
        <authorList>
            <person name="Yang K."/>
            <person name="Tian Z."/>
            <person name="Chen C."/>
            <person name="Luo L."/>
            <person name="Zhao B."/>
            <person name="Wang Z."/>
            <person name="Yu L."/>
            <person name="Li Y."/>
            <person name="Sun Y."/>
            <person name="Li W."/>
            <person name="Chen Y."/>
            <person name="Li Y."/>
            <person name="Zhang Y."/>
            <person name="Ai D."/>
            <person name="Zhao J."/>
            <person name="Shang C."/>
            <person name="Ma Y."/>
            <person name="Wu B."/>
            <person name="Wang M."/>
            <person name="Gao L."/>
            <person name="Sun D."/>
            <person name="Zhang P."/>
            <person name="Guo F."/>
            <person name="Wang W."/>
            <person name="Li Y."/>
            <person name="Wang J."/>
            <person name="Varshney R.K."/>
            <person name="Wang J."/>
            <person name="Ling H.Q."/>
            <person name="Wan P."/>
        </authorList>
    </citation>
    <scope>NUCLEOTIDE SEQUENCE</scope>
    <source>
        <strain evidence="7">cv. Jingnong 6</strain>
    </source>
</reference>
<dbReference type="Gramene" id="KOM26696">
    <property type="protein sequence ID" value="KOM26696"/>
    <property type="gene ID" value="LR48_Vigan304s004300"/>
</dbReference>
<dbReference type="EMBL" id="KQ258334">
    <property type="protein sequence ID" value="KOM26696.1"/>
    <property type="molecule type" value="Genomic_DNA"/>
</dbReference>
<keyword evidence="3" id="KW-0328">Glycosyltransferase</keyword>
<evidence type="ECO:0000256" key="1">
    <source>
        <dbReference type="ARBA" id="ARBA00009995"/>
    </source>
</evidence>
<evidence type="ECO:0000313" key="5">
    <source>
        <dbReference type="EMBL" id="KAG2394289.1"/>
    </source>
</evidence>
<dbReference type="Proteomes" id="UP000053144">
    <property type="component" value="Unassembled WGS sequence"/>
</dbReference>
<evidence type="ECO:0000313" key="7">
    <source>
        <dbReference type="Proteomes" id="UP000053144"/>
    </source>
</evidence>
<evidence type="ECO:0000256" key="2">
    <source>
        <dbReference type="ARBA" id="ARBA00022679"/>
    </source>
</evidence>
<dbReference type="EMBL" id="JABFOF010000006">
    <property type="protein sequence ID" value="KAG2394289.1"/>
    <property type="molecule type" value="Genomic_DNA"/>
</dbReference>
<comment type="similarity">
    <text evidence="1 3">Belongs to the UDP-glycosyltransferase family.</text>
</comment>
<dbReference type="KEGG" id="var:108319981"/>
<dbReference type="InterPro" id="IPR002213">
    <property type="entry name" value="UDP_glucos_trans"/>
</dbReference>
<reference evidence="5 8" key="3">
    <citation type="submission" date="2020-05" db="EMBL/GenBank/DDBJ databases">
        <title>Vigna angularis (adzuki bean) Var. LongXiaoDou No. 4 denovo assembly.</title>
        <authorList>
            <person name="Xiang H."/>
        </authorList>
    </citation>
    <scope>NUCLEOTIDE SEQUENCE [LARGE SCALE GENOMIC DNA]</scope>
    <source>
        <tissue evidence="5">Leaf</tissue>
    </source>
</reference>
<dbReference type="FunFam" id="3.40.50.2000:FF:000027">
    <property type="entry name" value="Glycosyltransferase"/>
    <property type="match status" value="1"/>
</dbReference>
<evidence type="ECO:0000313" key="6">
    <source>
        <dbReference type="EMBL" id="KOM26696.1"/>
    </source>
</evidence>
<dbReference type="PANTHER" id="PTHR11926:SF1365">
    <property type="entry name" value="GLYCOSYLTRANSFERASE"/>
    <property type="match status" value="1"/>
</dbReference>
<dbReference type="PROSITE" id="PS00375">
    <property type="entry name" value="UDPGT"/>
    <property type="match status" value="1"/>
</dbReference>